<keyword evidence="5" id="KW-1185">Reference proteome</keyword>
<feature type="compositionally biased region" description="Basic residues" evidence="3">
    <location>
        <begin position="125"/>
        <end position="137"/>
    </location>
</feature>
<keyword evidence="2" id="KW-0677">Repeat</keyword>
<dbReference type="EMBL" id="JADGJD010000265">
    <property type="protein sequence ID" value="KAJ3052793.1"/>
    <property type="molecule type" value="Genomic_DNA"/>
</dbReference>
<organism evidence="4 5">
    <name type="scientific">Rhizophlyctis rosea</name>
    <dbReference type="NCBI Taxonomy" id="64517"/>
    <lineage>
        <taxon>Eukaryota</taxon>
        <taxon>Fungi</taxon>
        <taxon>Fungi incertae sedis</taxon>
        <taxon>Chytridiomycota</taxon>
        <taxon>Chytridiomycota incertae sedis</taxon>
        <taxon>Chytridiomycetes</taxon>
        <taxon>Rhizophlyctidales</taxon>
        <taxon>Rhizophlyctidaceae</taxon>
        <taxon>Rhizophlyctis</taxon>
    </lineage>
</organism>
<dbReference type="AlphaFoldDB" id="A0AAD5SL36"/>
<feature type="compositionally biased region" description="Acidic residues" evidence="3">
    <location>
        <begin position="593"/>
        <end position="610"/>
    </location>
</feature>
<dbReference type="GO" id="GO:1990234">
    <property type="term" value="C:transferase complex"/>
    <property type="evidence" value="ECO:0007669"/>
    <property type="project" value="UniProtKB-ARBA"/>
</dbReference>
<feature type="compositionally biased region" description="Low complexity" evidence="3">
    <location>
        <begin position="1"/>
        <end position="13"/>
    </location>
</feature>
<comment type="caution">
    <text evidence="4">The sequence shown here is derived from an EMBL/GenBank/DDBJ whole genome shotgun (WGS) entry which is preliminary data.</text>
</comment>
<gene>
    <name evidence="4" type="ORF">HK097_005660</name>
</gene>
<feature type="region of interest" description="Disordered" evidence="3">
    <location>
        <begin position="584"/>
        <end position="610"/>
    </location>
</feature>
<dbReference type="SMART" id="SM00320">
    <property type="entry name" value="WD40"/>
    <property type="match status" value="4"/>
</dbReference>
<name>A0AAD5SL36_9FUNG</name>
<protein>
    <recommendedName>
        <fullName evidence="6">WD repeat-containing protein 55 homolog</fullName>
    </recommendedName>
</protein>
<evidence type="ECO:0000313" key="5">
    <source>
        <dbReference type="Proteomes" id="UP001212841"/>
    </source>
</evidence>
<dbReference type="InterPro" id="IPR036322">
    <property type="entry name" value="WD40_repeat_dom_sf"/>
</dbReference>
<evidence type="ECO:0000256" key="3">
    <source>
        <dbReference type="SAM" id="MobiDB-lite"/>
    </source>
</evidence>
<dbReference type="PANTHER" id="PTHR22847">
    <property type="entry name" value="WD40 REPEAT PROTEIN"/>
    <property type="match status" value="1"/>
</dbReference>
<dbReference type="PANTHER" id="PTHR22847:SF637">
    <property type="entry name" value="WD REPEAT DOMAIN 5B"/>
    <property type="match status" value="1"/>
</dbReference>
<evidence type="ECO:0000256" key="2">
    <source>
        <dbReference type="ARBA" id="ARBA00022737"/>
    </source>
</evidence>
<evidence type="ECO:0000256" key="1">
    <source>
        <dbReference type="ARBA" id="ARBA00022574"/>
    </source>
</evidence>
<evidence type="ECO:0000313" key="4">
    <source>
        <dbReference type="EMBL" id="KAJ3052793.1"/>
    </source>
</evidence>
<evidence type="ECO:0008006" key="6">
    <source>
        <dbReference type="Google" id="ProtNLM"/>
    </source>
</evidence>
<proteinExistence type="predicted"/>
<dbReference type="InterPro" id="IPR015943">
    <property type="entry name" value="WD40/YVTN_repeat-like_dom_sf"/>
</dbReference>
<accession>A0AAD5SL36</accession>
<dbReference type="Proteomes" id="UP001212841">
    <property type="component" value="Unassembled WGS sequence"/>
</dbReference>
<dbReference type="SUPFAM" id="SSF50978">
    <property type="entry name" value="WD40 repeat-like"/>
    <property type="match status" value="1"/>
</dbReference>
<reference evidence="4" key="1">
    <citation type="submission" date="2020-05" db="EMBL/GenBank/DDBJ databases">
        <title>Phylogenomic resolution of chytrid fungi.</title>
        <authorList>
            <person name="Stajich J.E."/>
            <person name="Amses K."/>
            <person name="Simmons R."/>
            <person name="Seto K."/>
            <person name="Myers J."/>
            <person name="Bonds A."/>
            <person name="Quandt C.A."/>
            <person name="Barry K."/>
            <person name="Liu P."/>
            <person name="Grigoriev I."/>
            <person name="Longcore J.E."/>
            <person name="James T.Y."/>
        </authorList>
    </citation>
    <scope>NUCLEOTIDE SEQUENCE</scope>
    <source>
        <strain evidence="4">JEL0318</strain>
    </source>
</reference>
<sequence>MDSLTTPDATSPKSPSPAPSQTDAIKSTKAKGKGGRSTRAATTPTKDSRINSQKKVTTAFRKRQASEFIEEEEDLDEILDDVDDVVTESEYESLKKKTNKRKRTVNDRSASSSPAPAGRQTKAASAKKSKHRLKNPQKKAAAETLTPASAKGKEKKMATTPTSFDPRLVANLAAMYPDTYWDHFAGDDDNQETMINSINEEHPLHLVDGVTIRDDGHITGMILSPDGTMLVTFCNLGIAKIWDVETFELMHSLNDEKEENIDEFYVGRFTPDMTKIAVAGKLKDPRRWSEEDEDNHILPCPVKIFDIVTGEVIERLENHEEEILCIKAVTFKGENYFVSTSQDGYINKWKMDDEWGKLAEHTRLEDGVTCMAFTVGFLPNTGNKYLIAACDENIRLFDFETAKLVQTFEGIYTSYCDCVKVVRCLDYPAPPATWADVTEEVYDDDEKAMFTYLISRGVEELDAEDFTISSKPNSVTLHKLTYPKSKGGKFELETVKRFMHEEYRSNSWLIKITSNGRYIAAPTYDGSIIMFNMKTGSVGAILRDHQEIEIRDVLFHPFRKLFFSCGDDGTVKVYGQCTAVETAKPEKQLSAEPDQEDPDAGDMEIDVTDI</sequence>
<feature type="compositionally biased region" description="Polar residues" evidence="3">
    <location>
        <begin position="39"/>
        <end position="56"/>
    </location>
</feature>
<dbReference type="Gene3D" id="2.130.10.10">
    <property type="entry name" value="YVTN repeat-like/Quinoprotein amine dehydrogenase"/>
    <property type="match status" value="2"/>
</dbReference>
<dbReference type="InterPro" id="IPR001680">
    <property type="entry name" value="WD40_rpt"/>
</dbReference>
<feature type="region of interest" description="Disordered" evidence="3">
    <location>
        <begin position="1"/>
        <end position="162"/>
    </location>
</feature>
<dbReference type="Pfam" id="PF00400">
    <property type="entry name" value="WD40"/>
    <property type="match status" value="2"/>
</dbReference>
<keyword evidence="1" id="KW-0853">WD repeat</keyword>
<feature type="compositionally biased region" description="Acidic residues" evidence="3">
    <location>
        <begin position="68"/>
        <end position="91"/>
    </location>
</feature>